<sequence>MIRKKSTLLALCAFAFGIGMATTAIAACNNTCRLGCERAYSLCDPNTTDCELNYANCYRSCGCIIP</sequence>
<comment type="caution">
    <text evidence="2">The sequence shown here is derived from an EMBL/GenBank/DDBJ whole genome shotgun (WGS) entry which is preliminary data.</text>
</comment>
<protein>
    <recommendedName>
        <fullName evidence="4">Lipoprotein</fullName>
    </recommendedName>
</protein>
<dbReference type="EMBL" id="JAJA02000003">
    <property type="protein sequence ID" value="KWS02129.1"/>
    <property type="molecule type" value="Genomic_DNA"/>
</dbReference>
<gene>
    <name evidence="2" type="ORF">AZ78_5262</name>
</gene>
<evidence type="ECO:0008006" key="4">
    <source>
        <dbReference type="Google" id="ProtNLM"/>
    </source>
</evidence>
<dbReference type="Proteomes" id="UP000023435">
    <property type="component" value="Unassembled WGS sequence"/>
</dbReference>
<proteinExistence type="predicted"/>
<reference evidence="2 3" key="1">
    <citation type="journal article" date="2014" name="Genome Announc.">
        <title>Draft Genome Sequence of Lysobacter capsici AZ78, a Bacterium Antagonistic to Plant-Pathogenic Oomycetes.</title>
        <authorList>
            <person name="Puopolo G."/>
            <person name="Sonego P."/>
            <person name="Engelen K."/>
            <person name="Pertot I."/>
        </authorList>
    </citation>
    <scope>NUCLEOTIDE SEQUENCE [LARGE SCALE GENOMIC DNA]</scope>
    <source>
        <strain evidence="2 3">AZ78</strain>
    </source>
</reference>
<evidence type="ECO:0000313" key="3">
    <source>
        <dbReference type="Proteomes" id="UP000023435"/>
    </source>
</evidence>
<dbReference type="OrthoDB" id="6026818at2"/>
<accession>A0A125TZP5</accession>
<evidence type="ECO:0000313" key="2">
    <source>
        <dbReference type="EMBL" id="KWS02129.1"/>
    </source>
</evidence>
<feature type="signal peptide" evidence="1">
    <location>
        <begin position="1"/>
        <end position="26"/>
    </location>
</feature>
<feature type="chain" id="PRO_5007180285" description="Lipoprotein" evidence="1">
    <location>
        <begin position="27"/>
        <end position="66"/>
    </location>
</feature>
<dbReference type="PROSITE" id="PS51257">
    <property type="entry name" value="PROKAR_LIPOPROTEIN"/>
    <property type="match status" value="1"/>
</dbReference>
<keyword evidence="3" id="KW-1185">Reference proteome</keyword>
<dbReference type="RefSeq" id="WP_036109252.1">
    <property type="nucleotide sequence ID" value="NZ_JAJA02000003.1"/>
</dbReference>
<organism evidence="2 3">
    <name type="scientific">Lysobacter capsici AZ78</name>
    <dbReference type="NCBI Taxonomy" id="1444315"/>
    <lineage>
        <taxon>Bacteria</taxon>
        <taxon>Pseudomonadati</taxon>
        <taxon>Pseudomonadota</taxon>
        <taxon>Gammaproteobacteria</taxon>
        <taxon>Lysobacterales</taxon>
        <taxon>Lysobacteraceae</taxon>
        <taxon>Lysobacter</taxon>
    </lineage>
</organism>
<keyword evidence="1" id="KW-0732">Signal</keyword>
<evidence type="ECO:0000256" key="1">
    <source>
        <dbReference type="SAM" id="SignalP"/>
    </source>
</evidence>
<dbReference type="AlphaFoldDB" id="A0A125TZP5"/>
<name>A0A125TZP5_9GAMM</name>